<keyword evidence="2" id="KW-1185">Reference proteome</keyword>
<name>A0ACB5RCU4_9CLOT</name>
<proteinExistence type="predicted"/>
<organism evidence="1 2">
    <name type="scientific">Inconstantimicrobium mannanitabidum</name>
    <dbReference type="NCBI Taxonomy" id="1604901"/>
    <lineage>
        <taxon>Bacteria</taxon>
        <taxon>Bacillati</taxon>
        <taxon>Bacillota</taxon>
        <taxon>Clostridia</taxon>
        <taxon>Eubacteriales</taxon>
        <taxon>Clostridiaceae</taxon>
        <taxon>Inconstantimicrobium</taxon>
    </lineage>
</organism>
<dbReference type="Proteomes" id="UP001058074">
    <property type="component" value="Unassembled WGS sequence"/>
</dbReference>
<protein>
    <submittedName>
        <fullName evidence="1">MBL fold metallo-hydrolase</fullName>
    </submittedName>
</protein>
<sequence>MSKLYILGTGNAMVTKCFNTCFTITNENGDHILIDTGGGNTILSQLEKLNISTSKIKALFISHTHNDHITGISWIVRIIALQMNKGTYVDSFSIYGEDSVLDACRTICNLTLGKKFTKYFDDRIKFIPVSNNSSINILNNSFTFFDINSTKLKQFGFKVVTQSGTSLCFLGDEPYKDSLKDYAKGVDFLMHEAFCLYEERNLFNPYEKHHSTVKEACEHSVALNSKNLILIHTEDKNIKHRKEYYTAEANYFCVCNVIVPNDLEIIDLDE</sequence>
<dbReference type="EMBL" id="BROD01000001">
    <property type="protein sequence ID" value="GKX66921.1"/>
    <property type="molecule type" value="Genomic_DNA"/>
</dbReference>
<gene>
    <name evidence="1" type="ORF">rsdtw13_21790</name>
</gene>
<evidence type="ECO:0000313" key="1">
    <source>
        <dbReference type="EMBL" id="GKX66921.1"/>
    </source>
</evidence>
<comment type="caution">
    <text evidence="1">The sequence shown here is derived from an EMBL/GenBank/DDBJ whole genome shotgun (WGS) entry which is preliminary data.</text>
</comment>
<accession>A0ACB5RCU4</accession>
<evidence type="ECO:0000313" key="2">
    <source>
        <dbReference type="Proteomes" id="UP001058074"/>
    </source>
</evidence>
<reference evidence="1" key="1">
    <citation type="journal article" date="2025" name="Int. J. Syst. Evol. Microbiol.">
        <title>Inconstantimicrobium mannanitabidum sp. nov., a novel member of the family Clostridiaceae isolated from anoxic soil under the treatment of reductive soil disinfestation.</title>
        <authorList>
            <person name="Ueki A."/>
            <person name="Tonouchi A."/>
            <person name="Honma S."/>
            <person name="Kaku N."/>
            <person name="Ueki K."/>
        </authorList>
    </citation>
    <scope>NUCLEOTIDE SEQUENCE</scope>
    <source>
        <strain evidence="1">TW13</strain>
    </source>
</reference>